<accession>A0ABT7CN24</accession>
<comment type="caution">
    <text evidence="1">The sequence shown here is derived from an EMBL/GenBank/DDBJ whole genome shotgun (WGS) entry which is preliminary data.</text>
</comment>
<gene>
    <name evidence="1" type="ORF">QNI19_19580</name>
</gene>
<protein>
    <submittedName>
        <fullName evidence="1">Uncharacterized protein</fullName>
    </submittedName>
</protein>
<sequence length="91" mass="10240">MNRTRLRKSFAVSSAQNRCLAVSRWFAQVRIGLLGSVPVIVAAHTSRQQHLVYTVMRKGVHSLDGPVGANPRVRPDRHRPCLGFVNHHCEM</sequence>
<evidence type="ECO:0000313" key="1">
    <source>
        <dbReference type="EMBL" id="MDJ1495150.1"/>
    </source>
</evidence>
<proteinExistence type="predicted"/>
<dbReference type="EMBL" id="JASJOT010000013">
    <property type="protein sequence ID" value="MDJ1495150.1"/>
    <property type="molecule type" value="Genomic_DNA"/>
</dbReference>
<keyword evidence="2" id="KW-1185">Reference proteome</keyword>
<name>A0ABT7CN24_9BACT</name>
<evidence type="ECO:0000313" key="2">
    <source>
        <dbReference type="Proteomes" id="UP001228581"/>
    </source>
</evidence>
<organism evidence="1 2">
    <name type="scientific">Xanthocytophaga flava</name>
    <dbReference type="NCBI Taxonomy" id="3048013"/>
    <lineage>
        <taxon>Bacteria</taxon>
        <taxon>Pseudomonadati</taxon>
        <taxon>Bacteroidota</taxon>
        <taxon>Cytophagia</taxon>
        <taxon>Cytophagales</taxon>
        <taxon>Rhodocytophagaceae</taxon>
        <taxon>Xanthocytophaga</taxon>
    </lineage>
</organism>
<reference evidence="1 2" key="1">
    <citation type="submission" date="2023-05" db="EMBL/GenBank/DDBJ databases">
        <authorList>
            <person name="Zhang X."/>
        </authorList>
    </citation>
    <scope>NUCLEOTIDE SEQUENCE [LARGE SCALE GENOMIC DNA]</scope>
    <source>
        <strain evidence="1 2">DM2B3-1</strain>
    </source>
</reference>
<dbReference type="Proteomes" id="UP001228581">
    <property type="component" value="Unassembled WGS sequence"/>
</dbReference>